<evidence type="ECO:0000256" key="1">
    <source>
        <dbReference type="PROSITE-ProRule" id="PRU00175"/>
    </source>
</evidence>
<dbReference type="InterPro" id="IPR013083">
    <property type="entry name" value="Znf_RING/FYVE/PHD"/>
</dbReference>
<organism evidence="4 5">
    <name type="scientific">Tagetes erecta</name>
    <name type="common">African marigold</name>
    <dbReference type="NCBI Taxonomy" id="13708"/>
    <lineage>
        <taxon>Eukaryota</taxon>
        <taxon>Viridiplantae</taxon>
        <taxon>Streptophyta</taxon>
        <taxon>Embryophyta</taxon>
        <taxon>Tracheophyta</taxon>
        <taxon>Spermatophyta</taxon>
        <taxon>Magnoliopsida</taxon>
        <taxon>eudicotyledons</taxon>
        <taxon>Gunneridae</taxon>
        <taxon>Pentapetalae</taxon>
        <taxon>asterids</taxon>
        <taxon>campanulids</taxon>
        <taxon>Asterales</taxon>
        <taxon>Asteraceae</taxon>
        <taxon>Asteroideae</taxon>
        <taxon>Heliantheae alliance</taxon>
        <taxon>Tageteae</taxon>
        <taxon>Tagetes</taxon>
    </lineage>
</organism>
<comment type="caution">
    <text evidence="4">The sequence shown here is derived from an EMBL/GenBank/DDBJ whole genome shotgun (WGS) entry which is preliminary data.</text>
</comment>
<keyword evidence="1" id="KW-0862">Zinc</keyword>
<sequence length="148" mass="16649">MDTTGEPIDTDDNNKGYVLGVYFSLLFIIFILCYISYICKRNTLSSSPDSTGLDYHYITLPEGLPDHVLETFPTFLYSQTGTPDTERDQGANGYNSGCSICLAEYKQEDLVRLLPKCGHLFHVSCVDTWLKVRPSCPVCRNSLDFNVN</sequence>
<keyword evidence="2" id="KW-1133">Transmembrane helix</keyword>
<dbReference type="Gene3D" id="3.30.40.10">
    <property type="entry name" value="Zinc/RING finger domain, C3HC4 (zinc finger)"/>
    <property type="match status" value="1"/>
</dbReference>
<keyword evidence="5" id="KW-1185">Reference proteome</keyword>
<keyword evidence="2" id="KW-0472">Membrane</keyword>
<dbReference type="Proteomes" id="UP001229421">
    <property type="component" value="Unassembled WGS sequence"/>
</dbReference>
<evidence type="ECO:0000259" key="3">
    <source>
        <dbReference type="PROSITE" id="PS50089"/>
    </source>
</evidence>
<dbReference type="PANTHER" id="PTHR46719">
    <property type="entry name" value="TRANSCRIPTION FACTOR C2H2 FAMILY-RELATED"/>
    <property type="match status" value="1"/>
</dbReference>
<keyword evidence="1" id="KW-0479">Metal-binding</keyword>
<dbReference type="SUPFAM" id="SSF57850">
    <property type="entry name" value="RING/U-box"/>
    <property type="match status" value="1"/>
</dbReference>
<evidence type="ECO:0000256" key="2">
    <source>
        <dbReference type="SAM" id="Phobius"/>
    </source>
</evidence>
<feature type="transmembrane region" description="Helical" evidence="2">
    <location>
        <begin position="17"/>
        <end position="37"/>
    </location>
</feature>
<evidence type="ECO:0000313" key="5">
    <source>
        <dbReference type="Proteomes" id="UP001229421"/>
    </source>
</evidence>
<dbReference type="GO" id="GO:0008270">
    <property type="term" value="F:zinc ion binding"/>
    <property type="evidence" value="ECO:0007669"/>
    <property type="project" value="UniProtKB-KW"/>
</dbReference>
<dbReference type="PANTHER" id="PTHR46719:SF24">
    <property type="entry name" value="ZINC FINGER, RING_FYVE_PHD-TYPE-RELATED"/>
    <property type="match status" value="1"/>
</dbReference>
<dbReference type="PROSITE" id="PS50089">
    <property type="entry name" value="ZF_RING_2"/>
    <property type="match status" value="1"/>
</dbReference>
<gene>
    <name evidence="4" type="ORF">QVD17_36246</name>
</gene>
<reference evidence="4" key="1">
    <citation type="journal article" date="2023" name="bioRxiv">
        <title>Improved chromosome-level genome assembly for marigold (Tagetes erecta).</title>
        <authorList>
            <person name="Jiang F."/>
            <person name="Yuan L."/>
            <person name="Wang S."/>
            <person name="Wang H."/>
            <person name="Xu D."/>
            <person name="Wang A."/>
            <person name="Fan W."/>
        </authorList>
    </citation>
    <scope>NUCLEOTIDE SEQUENCE</scope>
    <source>
        <strain evidence="4">WSJ</strain>
        <tissue evidence="4">Leaf</tissue>
    </source>
</reference>
<dbReference type="InterPro" id="IPR045899">
    <property type="entry name" value="ATL71-like"/>
</dbReference>
<dbReference type="EMBL" id="JAUHHV010000010">
    <property type="protein sequence ID" value="KAK1409717.1"/>
    <property type="molecule type" value="Genomic_DNA"/>
</dbReference>
<dbReference type="CDD" id="cd16461">
    <property type="entry name" value="RING-H2_EL5-like"/>
    <property type="match status" value="1"/>
</dbReference>
<feature type="domain" description="RING-type" evidence="3">
    <location>
        <begin position="98"/>
        <end position="140"/>
    </location>
</feature>
<name>A0AAD8JSC2_TARER</name>
<dbReference type="AlphaFoldDB" id="A0AAD8JSC2"/>
<dbReference type="SMART" id="SM00184">
    <property type="entry name" value="RING"/>
    <property type="match status" value="1"/>
</dbReference>
<proteinExistence type="predicted"/>
<keyword evidence="2" id="KW-0812">Transmembrane</keyword>
<accession>A0AAD8JSC2</accession>
<keyword evidence="1" id="KW-0863">Zinc-finger</keyword>
<dbReference type="InterPro" id="IPR001841">
    <property type="entry name" value="Znf_RING"/>
</dbReference>
<dbReference type="Pfam" id="PF13639">
    <property type="entry name" value="zf-RING_2"/>
    <property type="match status" value="1"/>
</dbReference>
<evidence type="ECO:0000313" key="4">
    <source>
        <dbReference type="EMBL" id="KAK1409717.1"/>
    </source>
</evidence>
<protein>
    <recommendedName>
        <fullName evidence="3">RING-type domain-containing protein</fullName>
    </recommendedName>
</protein>